<dbReference type="InterPro" id="IPR003591">
    <property type="entry name" value="Leu-rich_rpt_typical-subtyp"/>
</dbReference>
<dbReference type="Pfam" id="PF13855">
    <property type="entry name" value="LRR_8"/>
    <property type="match status" value="1"/>
</dbReference>
<keyword evidence="3" id="KW-0677">Repeat</keyword>
<organism evidence="4 5">
    <name type="scientific">Meganyctiphanes norvegica</name>
    <name type="common">Northern krill</name>
    <name type="synonym">Thysanopoda norvegica</name>
    <dbReference type="NCBI Taxonomy" id="48144"/>
    <lineage>
        <taxon>Eukaryota</taxon>
        <taxon>Metazoa</taxon>
        <taxon>Ecdysozoa</taxon>
        <taxon>Arthropoda</taxon>
        <taxon>Crustacea</taxon>
        <taxon>Multicrustacea</taxon>
        <taxon>Malacostraca</taxon>
        <taxon>Eumalacostraca</taxon>
        <taxon>Eucarida</taxon>
        <taxon>Euphausiacea</taxon>
        <taxon>Euphausiidae</taxon>
        <taxon>Meganyctiphanes</taxon>
    </lineage>
</organism>
<evidence type="ECO:0000256" key="3">
    <source>
        <dbReference type="ARBA" id="ARBA00022737"/>
    </source>
</evidence>
<dbReference type="Gene3D" id="3.80.10.10">
    <property type="entry name" value="Ribonuclease Inhibitor"/>
    <property type="match status" value="2"/>
</dbReference>
<proteinExistence type="predicted"/>
<gene>
    <name evidence="4" type="ORF">MNOR_LOCUS13608</name>
</gene>
<evidence type="ECO:0000256" key="2">
    <source>
        <dbReference type="ARBA" id="ARBA00022729"/>
    </source>
</evidence>
<keyword evidence="1" id="KW-0433">Leucine-rich repeat</keyword>
<sequence length="381" mass="42895">QLSLRNDQINIHIMFESRILFIVGVVFIRVKGQTINNHASYGISEQIQSSIHNLNGENPCPNAEDIAPCICSANVSGAGDFRQEMKCANISDSEELTRIFQSTMPVTNFTSLYIHDSDISGLHNGVFGDVTFEEVDIECHSLNAVEEDVFINMWPTLIHLNIYHGILEDFPYKTLVNSKSLTSLNVYSNNIGVILPISNSNLEWISISYNPITELPKGTFQELPHLYAFQISHTNISELPDDFLCGNDDLAWVDLSFNNIQHISSGTFNITSSDLSLIELGHNSITSLDVDAFIFPASREGLLMLNLFFNNISVLPEEVWRPLLEQDVQIDLFENNLDCGCDIAWLVLDDSLMQSHRLNRAQCYNGTSIEDLDQSYYLENC</sequence>
<dbReference type="SMART" id="SM00369">
    <property type="entry name" value="LRR_TYP"/>
    <property type="match status" value="5"/>
</dbReference>
<evidence type="ECO:0000313" key="5">
    <source>
        <dbReference type="Proteomes" id="UP001497623"/>
    </source>
</evidence>
<dbReference type="InterPro" id="IPR001611">
    <property type="entry name" value="Leu-rich_rpt"/>
</dbReference>
<dbReference type="PANTHER" id="PTHR24373:SF370">
    <property type="entry name" value="FISH-LIPS, ISOFORM E"/>
    <property type="match status" value="1"/>
</dbReference>
<comment type="caution">
    <text evidence="4">The sequence shown here is derived from an EMBL/GenBank/DDBJ whole genome shotgun (WGS) entry which is preliminary data.</text>
</comment>
<dbReference type="InterPro" id="IPR032675">
    <property type="entry name" value="LRR_dom_sf"/>
</dbReference>
<dbReference type="GO" id="GO:0005615">
    <property type="term" value="C:extracellular space"/>
    <property type="evidence" value="ECO:0007669"/>
    <property type="project" value="TreeGrafter"/>
</dbReference>
<reference evidence="4 5" key="1">
    <citation type="submission" date="2024-05" db="EMBL/GenBank/DDBJ databases">
        <authorList>
            <person name="Wallberg A."/>
        </authorList>
    </citation>
    <scope>NUCLEOTIDE SEQUENCE [LARGE SCALE GENOMIC DNA]</scope>
</reference>
<dbReference type="GO" id="GO:0031012">
    <property type="term" value="C:extracellular matrix"/>
    <property type="evidence" value="ECO:0007669"/>
    <property type="project" value="TreeGrafter"/>
</dbReference>
<protein>
    <recommendedName>
        <fullName evidence="6">Oplophorus-luciferin 2-monooxygenase non-catalytic subunit</fullName>
    </recommendedName>
</protein>
<evidence type="ECO:0000313" key="4">
    <source>
        <dbReference type="EMBL" id="CAL4088669.1"/>
    </source>
</evidence>
<accession>A0AAV2QMV6</accession>
<dbReference type="PANTHER" id="PTHR24373">
    <property type="entry name" value="SLIT RELATED LEUCINE-RICH REPEAT NEURONAL PROTEIN"/>
    <property type="match status" value="1"/>
</dbReference>
<feature type="non-terminal residue" evidence="4">
    <location>
        <position position="1"/>
    </location>
</feature>
<dbReference type="EMBL" id="CAXKWB010007852">
    <property type="protein sequence ID" value="CAL4088669.1"/>
    <property type="molecule type" value="Genomic_DNA"/>
</dbReference>
<dbReference type="Proteomes" id="UP001497623">
    <property type="component" value="Unassembled WGS sequence"/>
</dbReference>
<dbReference type="InterPro" id="IPR050328">
    <property type="entry name" value="Dev_Immune_Receptor"/>
</dbReference>
<evidence type="ECO:0000256" key="1">
    <source>
        <dbReference type="ARBA" id="ARBA00022614"/>
    </source>
</evidence>
<keyword evidence="2" id="KW-0732">Signal</keyword>
<dbReference type="AlphaFoldDB" id="A0AAV2QMV6"/>
<dbReference type="SUPFAM" id="SSF52058">
    <property type="entry name" value="L domain-like"/>
    <property type="match status" value="1"/>
</dbReference>
<name>A0AAV2QMV6_MEGNR</name>
<evidence type="ECO:0008006" key="6">
    <source>
        <dbReference type="Google" id="ProtNLM"/>
    </source>
</evidence>
<keyword evidence="5" id="KW-1185">Reference proteome</keyword>